<dbReference type="EMBL" id="CP032683">
    <property type="protein sequence ID" value="AYK14999.1"/>
    <property type="molecule type" value="Genomic_DNA"/>
</dbReference>
<proteinExistence type="predicted"/>
<dbReference type="GeneID" id="95973041"/>
<reference evidence="2 4" key="3">
    <citation type="journal article" date="2020" name="Biotechnol. Biofuels">
        <title>New insights from the biogas microbiome by comprehensive genome-resolved metagenomics of nearly 1600 species originating from multiple anaerobic digesters.</title>
        <authorList>
            <person name="Campanaro S."/>
            <person name="Treu L."/>
            <person name="Rodriguez-R L.M."/>
            <person name="Kovalovszki A."/>
            <person name="Ziels R.M."/>
            <person name="Maus I."/>
            <person name="Zhu X."/>
            <person name="Kougias P.G."/>
            <person name="Basile A."/>
            <person name="Luo G."/>
            <person name="Schluter A."/>
            <person name="Konstantinidis K.T."/>
            <person name="Angelidaki I."/>
        </authorList>
    </citation>
    <scope>NUCLEOTIDE SEQUENCE [LARGE SCALE GENOMIC DNA]</scope>
    <source>
        <strain evidence="2">AS22ysBPME_46</strain>
    </source>
</reference>
<dbReference type="InterPro" id="IPR011989">
    <property type="entry name" value="ARM-like"/>
</dbReference>
<dbReference type="AlphaFoldDB" id="A0A660HS85"/>
<dbReference type="Proteomes" id="UP000053087">
    <property type="component" value="Chromosome"/>
</dbReference>
<dbReference type="OrthoDB" id="10495at2157"/>
<evidence type="ECO:0000313" key="2">
    <source>
        <dbReference type="EMBL" id="NLK31595.1"/>
    </source>
</evidence>
<name>A0A660HS85_9EURY</name>
<keyword evidence="3" id="KW-1185">Reference proteome</keyword>
<dbReference type="Proteomes" id="UP000585579">
    <property type="component" value="Unassembled WGS sequence"/>
</dbReference>
<accession>A0A660HS85</accession>
<dbReference type="RefSeq" id="WP_167829570.1">
    <property type="nucleotide sequence ID" value="NZ_CP032683.1"/>
</dbReference>
<dbReference type="InterPro" id="IPR004155">
    <property type="entry name" value="PBS_lyase_HEAT"/>
</dbReference>
<evidence type="ECO:0000313" key="4">
    <source>
        <dbReference type="Proteomes" id="UP000585579"/>
    </source>
</evidence>
<dbReference type="Pfam" id="PF03130">
    <property type="entry name" value="HEAT_PBS"/>
    <property type="match status" value="1"/>
</dbReference>
<dbReference type="Gene3D" id="1.25.10.10">
    <property type="entry name" value="Leucine-rich Repeat Variant"/>
    <property type="match status" value="1"/>
</dbReference>
<evidence type="ECO:0000313" key="1">
    <source>
        <dbReference type="EMBL" id="AYK14999.1"/>
    </source>
</evidence>
<reference evidence="1" key="2">
    <citation type="submission" date="2018-10" db="EMBL/GenBank/DDBJ databases">
        <authorList>
            <person name="Fischer M.A."/>
            <person name="Kern T."/>
            <person name="Deppenmeier U."/>
            <person name="Schmitz R.A."/>
            <person name="Rother M."/>
        </authorList>
    </citation>
    <scope>NUCLEOTIDE SEQUENCE</scope>
    <source>
        <strain evidence="1">E03.2</strain>
    </source>
</reference>
<dbReference type="KEGG" id="mfz:AOB57_007100"/>
<dbReference type="EMBL" id="JAAYQL010000008">
    <property type="protein sequence ID" value="NLK31595.1"/>
    <property type="molecule type" value="Genomic_DNA"/>
</dbReference>
<gene>
    <name evidence="1" type="ORF">AOB57_007100</name>
    <name evidence="2" type="ORF">GX302_01785</name>
</gene>
<evidence type="ECO:0000313" key="3">
    <source>
        <dbReference type="Proteomes" id="UP000053087"/>
    </source>
</evidence>
<reference evidence="1 3" key="1">
    <citation type="journal article" date="2016" name="Int. J. Syst. Evol. Microbiol.">
        <title>Methanosarcina flavescens sp. nov., a methanogenic archaeon isolated from a full-scale anaerobic digester.</title>
        <authorList>
            <person name="Kern T."/>
            <person name="Fischer M.A."/>
            <person name="Deppenmeier U."/>
            <person name="Schmitz R.A."/>
            <person name="Rother M."/>
        </authorList>
    </citation>
    <scope>NUCLEOTIDE SEQUENCE [LARGE SCALE GENOMIC DNA]</scope>
    <source>
        <strain evidence="1 3">E03.2</strain>
    </source>
</reference>
<organism evidence="1 3">
    <name type="scientific">Methanosarcina flavescens</name>
    <dbReference type="NCBI Taxonomy" id="1715806"/>
    <lineage>
        <taxon>Archaea</taxon>
        <taxon>Methanobacteriati</taxon>
        <taxon>Methanobacteriota</taxon>
        <taxon>Stenosarchaea group</taxon>
        <taxon>Methanomicrobia</taxon>
        <taxon>Methanosarcinales</taxon>
        <taxon>Methanosarcinaceae</taxon>
        <taxon>Methanosarcina</taxon>
    </lineage>
</organism>
<protein>
    <submittedName>
        <fullName evidence="1">Uncharacterized protein</fullName>
    </submittedName>
</protein>
<sequence length="36" mass="3995">MERYSELRVTAVCAFGNIGSRKAVDALLEILKDNNP</sequence>